<evidence type="ECO:0000313" key="1">
    <source>
        <dbReference type="EMBL" id="PWK22150.1"/>
    </source>
</evidence>
<dbReference type="PANTHER" id="PTHR41913">
    <property type="entry name" value="DUF1684 DOMAIN-CONTAINING PROTEIN"/>
    <property type="match status" value="1"/>
</dbReference>
<evidence type="ECO:0008006" key="3">
    <source>
        <dbReference type="Google" id="ProtNLM"/>
    </source>
</evidence>
<dbReference type="InterPro" id="IPR012467">
    <property type="entry name" value="DUF1684"/>
</dbReference>
<gene>
    <name evidence="1" type="ORF">LV89_03535</name>
</gene>
<dbReference type="AlphaFoldDB" id="A0A316EGP9"/>
<dbReference type="Pfam" id="PF07920">
    <property type="entry name" value="DUF1684"/>
    <property type="match status" value="1"/>
</dbReference>
<dbReference type="OrthoDB" id="5493262at2"/>
<reference evidence="1 2" key="1">
    <citation type="submission" date="2018-05" db="EMBL/GenBank/DDBJ databases">
        <title>Genomic Encyclopedia of Archaeal and Bacterial Type Strains, Phase II (KMG-II): from individual species to whole genera.</title>
        <authorList>
            <person name="Goeker M."/>
        </authorList>
    </citation>
    <scope>NUCLEOTIDE SEQUENCE [LARGE SCALE GENOMIC DNA]</scope>
    <source>
        <strain evidence="1 2">DSM 22214</strain>
    </source>
</reference>
<name>A0A316EGP9_9BACT</name>
<sequence length="205" mass="23360">MFKNKFFLFSVIAVLIAIILYSLTGNETPQSPQTGDNEYLTTIQDLRKQKDDFLKTDKESPIKEKATFSGLKYFEINPNFKVIGTLDKFASDQTINISMTDGSAEEYEAYGNVSFEIEGKKYSLKIFKTPEGNLFLPFKDLTSNKETYGAGRYLDFGVNDVKNNQIEIDFNKAYQPYCAYNETYTCPITPAENFLNLALKVGERQ</sequence>
<dbReference type="EMBL" id="QGGO01000021">
    <property type="protein sequence ID" value="PWK22150.1"/>
    <property type="molecule type" value="Genomic_DNA"/>
</dbReference>
<dbReference type="Proteomes" id="UP000245489">
    <property type="component" value="Unassembled WGS sequence"/>
</dbReference>
<proteinExistence type="predicted"/>
<accession>A0A316EGP9</accession>
<comment type="caution">
    <text evidence="1">The sequence shown here is derived from an EMBL/GenBank/DDBJ whole genome shotgun (WGS) entry which is preliminary data.</text>
</comment>
<keyword evidence="2" id="KW-1185">Reference proteome</keyword>
<organism evidence="1 2">
    <name type="scientific">Arcicella aurantiaca</name>
    <dbReference type="NCBI Taxonomy" id="591202"/>
    <lineage>
        <taxon>Bacteria</taxon>
        <taxon>Pseudomonadati</taxon>
        <taxon>Bacteroidota</taxon>
        <taxon>Cytophagia</taxon>
        <taxon>Cytophagales</taxon>
        <taxon>Flectobacillaceae</taxon>
        <taxon>Arcicella</taxon>
    </lineage>
</organism>
<protein>
    <recommendedName>
        <fullName evidence="3">DUF1684 domain-containing protein</fullName>
    </recommendedName>
</protein>
<dbReference type="RefSeq" id="WP_109744225.1">
    <property type="nucleotide sequence ID" value="NZ_QGGO01000021.1"/>
</dbReference>
<evidence type="ECO:0000313" key="2">
    <source>
        <dbReference type="Proteomes" id="UP000245489"/>
    </source>
</evidence>
<dbReference type="PANTHER" id="PTHR41913:SF1">
    <property type="entry name" value="DUF1684 DOMAIN-CONTAINING PROTEIN"/>
    <property type="match status" value="1"/>
</dbReference>